<name>B0DJ25_LACBS</name>
<reference evidence="2 3" key="1">
    <citation type="journal article" date="2008" name="Nature">
        <title>The genome of Laccaria bicolor provides insights into mycorrhizal symbiosis.</title>
        <authorList>
            <person name="Martin F."/>
            <person name="Aerts A."/>
            <person name="Ahren D."/>
            <person name="Brun A."/>
            <person name="Danchin E.G.J."/>
            <person name="Duchaussoy F."/>
            <person name="Gibon J."/>
            <person name="Kohler A."/>
            <person name="Lindquist E."/>
            <person name="Pereda V."/>
            <person name="Salamov A."/>
            <person name="Shapiro H.J."/>
            <person name="Wuyts J."/>
            <person name="Blaudez D."/>
            <person name="Buee M."/>
            <person name="Brokstein P."/>
            <person name="Canbaeck B."/>
            <person name="Cohen D."/>
            <person name="Courty P.E."/>
            <person name="Coutinho P.M."/>
            <person name="Delaruelle C."/>
            <person name="Detter J.C."/>
            <person name="Deveau A."/>
            <person name="DiFazio S."/>
            <person name="Duplessis S."/>
            <person name="Fraissinet-Tachet L."/>
            <person name="Lucic E."/>
            <person name="Frey-Klett P."/>
            <person name="Fourrey C."/>
            <person name="Feussner I."/>
            <person name="Gay G."/>
            <person name="Grimwood J."/>
            <person name="Hoegger P.J."/>
            <person name="Jain P."/>
            <person name="Kilaru S."/>
            <person name="Labbe J."/>
            <person name="Lin Y.C."/>
            <person name="Legue V."/>
            <person name="Le Tacon F."/>
            <person name="Marmeisse R."/>
            <person name="Melayah D."/>
            <person name="Montanini B."/>
            <person name="Muratet M."/>
            <person name="Nehls U."/>
            <person name="Niculita-Hirzel H."/>
            <person name="Oudot-Le Secq M.P."/>
            <person name="Peter M."/>
            <person name="Quesneville H."/>
            <person name="Rajashekar B."/>
            <person name="Reich M."/>
            <person name="Rouhier N."/>
            <person name="Schmutz J."/>
            <person name="Yin T."/>
            <person name="Chalot M."/>
            <person name="Henrissat B."/>
            <person name="Kuees U."/>
            <person name="Lucas S."/>
            <person name="Van de Peer Y."/>
            <person name="Podila G.K."/>
            <person name="Polle A."/>
            <person name="Pukkila P.J."/>
            <person name="Richardson P.M."/>
            <person name="Rouze P."/>
            <person name="Sanders I.R."/>
            <person name="Stajich J.E."/>
            <person name="Tunlid A."/>
            <person name="Tuskan G."/>
            <person name="Grigoriev I.V."/>
        </authorList>
    </citation>
    <scope>NUCLEOTIDE SEQUENCE [LARGE SCALE GENOMIC DNA]</scope>
    <source>
        <strain evidence="3">S238N-H82 / ATCC MYA-4686</strain>
    </source>
</reference>
<dbReference type="EMBL" id="DS547113">
    <property type="protein sequence ID" value="EDR05448.1"/>
    <property type="molecule type" value="Genomic_DNA"/>
</dbReference>
<evidence type="ECO:0000313" key="3">
    <source>
        <dbReference type="Proteomes" id="UP000001194"/>
    </source>
</evidence>
<dbReference type="RefSeq" id="XP_001884006.1">
    <property type="nucleotide sequence ID" value="XM_001883971.1"/>
</dbReference>
<feature type="transmembrane region" description="Helical" evidence="1">
    <location>
        <begin position="103"/>
        <end position="125"/>
    </location>
</feature>
<organism evidence="3">
    <name type="scientific">Laccaria bicolor (strain S238N-H82 / ATCC MYA-4686)</name>
    <name type="common">Bicoloured deceiver</name>
    <name type="synonym">Laccaria laccata var. bicolor</name>
    <dbReference type="NCBI Taxonomy" id="486041"/>
    <lineage>
        <taxon>Eukaryota</taxon>
        <taxon>Fungi</taxon>
        <taxon>Dikarya</taxon>
        <taxon>Basidiomycota</taxon>
        <taxon>Agaricomycotina</taxon>
        <taxon>Agaricomycetes</taxon>
        <taxon>Agaricomycetidae</taxon>
        <taxon>Agaricales</taxon>
        <taxon>Agaricineae</taxon>
        <taxon>Hydnangiaceae</taxon>
        <taxon>Laccaria</taxon>
    </lineage>
</organism>
<dbReference type="InParanoid" id="B0DJ25"/>
<keyword evidence="1" id="KW-1133">Transmembrane helix</keyword>
<dbReference type="Proteomes" id="UP000001194">
    <property type="component" value="Unassembled WGS sequence"/>
</dbReference>
<protein>
    <submittedName>
        <fullName evidence="2">Predicted protein</fullName>
    </submittedName>
</protein>
<accession>B0DJ25</accession>
<dbReference type="HOGENOM" id="CLU_1578791_0_0_1"/>
<evidence type="ECO:0000256" key="1">
    <source>
        <dbReference type="SAM" id="Phobius"/>
    </source>
</evidence>
<proteinExistence type="predicted"/>
<dbReference type="GeneID" id="6079539"/>
<dbReference type="KEGG" id="lbc:LACBIDRAFT_329734"/>
<gene>
    <name evidence="2" type="ORF">LACBIDRAFT_329734</name>
</gene>
<keyword evidence="3" id="KW-1185">Reference proteome</keyword>
<keyword evidence="1" id="KW-0812">Transmembrane</keyword>
<keyword evidence="1" id="KW-0472">Membrane</keyword>
<evidence type="ECO:0000313" key="2">
    <source>
        <dbReference type="EMBL" id="EDR05448.1"/>
    </source>
</evidence>
<dbReference type="AlphaFoldDB" id="B0DJ25"/>
<sequence>MVGKLAFLHPAHYTSSFIITAAAAHYTVTLRPAKAERLSRLWAEVEAKRAIEQIDDERERERLKKKGNVKDNIFDEDAEVRPSSTDDSQSIVPKEAHKNGNHVIISAFVWSFVLLALLTAGVIALRRIRALGDHTRYEVYILSLLVLRDNSINMPLTNTSPYWMSIPAV</sequence>